<comment type="subcellular location">
    <subcellularLocation>
        <location evidence="2">Peroxisome</location>
    </subcellularLocation>
</comment>
<reference evidence="13 14" key="1">
    <citation type="journal article" date="2015" name="Genome Biol. Evol.">
        <title>The genome of winter moth (Operophtera brumata) provides a genomic perspective on sexual dimorphism and phenology.</title>
        <authorList>
            <person name="Derks M.F."/>
            <person name="Smit S."/>
            <person name="Salis L."/>
            <person name="Schijlen E."/>
            <person name="Bossers A."/>
            <person name="Mateman C."/>
            <person name="Pijl A.S."/>
            <person name="de Ridder D."/>
            <person name="Groenen M.A."/>
            <person name="Visser M.E."/>
            <person name="Megens H.J."/>
        </authorList>
    </citation>
    <scope>NUCLEOTIDE SEQUENCE [LARGE SCALE GENOMIC DNA]</scope>
    <source>
        <strain evidence="13">WM2013NL</strain>
        <tissue evidence="13">Head and thorax</tissue>
    </source>
</reference>
<comment type="caution">
    <text evidence="13">The sequence shown here is derived from an EMBL/GenBank/DDBJ whole genome shotgun (WGS) entry which is preliminary data.</text>
</comment>
<comment type="pathway">
    <text evidence="3">Lipid metabolism; peroxisomal fatty acid beta-oxidation.</text>
</comment>
<keyword evidence="6" id="KW-0274">FAD</keyword>
<dbReference type="InterPro" id="IPR055060">
    <property type="entry name" value="ACOX_C_alpha1"/>
</dbReference>
<keyword evidence="7" id="KW-0276">Fatty acid metabolism</keyword>
<evidence type="ECO:0000256" key="5">
    <source>
        <dbReference type="ARBA" id="ARBA00022630"/>
    </source>
</evidence>
<evidence type="ECO:0000256" key="9">
    <source>
        <dbReference type="ARBA" id="ARBA00023098"/>
    </source>
</evidence>
<dbReference type="EMBL" id="JTDY01000456">
    <property type="protein sequence ID" value="KOB77089.1"/>
    <property type="molecule type" value="Genomic_DNA"/>
</dbReference>
<evidence type="ECO:0000313" key="14">
    <source>
        <dbReference type="Proteomes" id="UP000037510"/>
    </source>
</evidence>
<dbReference type="FunFam" id="1.20.140.10:FF:000005">
    <property type="entry name" value="Acyl-coenzyme A oxidase"/>
    <property type="match status" value="1"/>
</dbReference>
<dbReference type="PANTHER" id="PTHR10909">
    <property type="entry name" value="ELECTRON TRANSPORT OXIDOREDUCTASE"/>
    <property type="match status" value="1"/>
</dbReference>
<evidence type="ECO:0000313" key="13">
    <source>
        <dbReference type="EMBL" id="KOB77089.1"/>
    </source>
</evidence>
<evidence type="ECO:0000259" key="11">
    <source>
        <dbReference type="Pfam" id="PF01756"/>
    </source>
</evidence>
<dbReference type="STRING" id="104452.A0A0L7LNZ7"/>
<proteinExistence type="inferred from homology"/>
<evidence type="ECO:0000256" key="2">
    <source>
        <dbReference type="ARBA" id="ARBA00004275"/>
    </source>
</evidence>
<feature type="domain" description="Acyl-CoA oxidase C-alpha1" evidence="12">
    <location>
        <begin position="2"/>
        <end position="146"/>
    </location>
</feature>
<dbReference type="GO" id="GO:0033540">
    <property type="term" value="P:fatty acid beta-oxidation using acyl-CoA oxidase"/>
    <property type="evidence" value="ECO:0007669"/>
    <property type="project" value="TreeGrafter"/>
</dbReference>
<dbReference type="FunFam" id="1.20.140.10:FF:000013">
    <property type="entry name" value="Acyl-coenzyme A oxidase"/>
    <property type="match status" value="1"/>
</dbReference>
<dbReference type="InterPro" id="IPR012258">
    <property type="entry name" value="Acyl-CoA_oxidase"/>
</dbReference>
<evidence type="ECO:0000256" key="4">
    <source>
        <dbReference type="ARBA" id="ARBA00006288"/>
    </source>
</evidence>
<evidence type="ECO:0000256" key="1">
    <source>
        <dbReference type="ARBA" id="ARBA00001974"/>
    </source>
</evidence>
<evidence type="ECO:0000256" key="8">
    <source>
        <dbReference type="ARBA" id="ARBA00023002"/>
    </source>
</evidence>
<dbReference type="GO" id="GO:0055088">
    <property type="term" value="P:lipid homeostasis"/>
    <property type="evidence" value="ECO:0007669"/>
    <property type="project" value="TreeGrafter"/>
</dbReference>
<keyword evidence="8" id="KW-0560">Oxidoreductase</keyword>
<evidence type="ECO:0000256" key="6">
    <source>
        <dbReference type="ARBA" id="ARBA00022827"/>
    </source>
</evidence>
<dbReference type="PANTHER" id="PTHR10909:SF250">
    <property type="entry name" value="PEROXISOMAL ACYL-COENZYME A OXIDASE 1"/>
    <property type="match status" value="1"/>
</dbReference>
<dbReference type="GO" id="GO:0071949">
    <property type="term" value="F:FAD binding"/>
    <property type="evidence" value="ECO:0007669"/>
    <property type="project" value="InterPro"/>
</dbReference>
<evidence type="ECO:0000256" key="10">
    <source>
        <dbReference type="ARBA" id="ARBA00023140"/>
    </source>
</evidence>
<dbReference type="Pfam" id="PF01756">
    <property type="entry name" value="ACOX"/>
    <property type="match status" value="1"/>
</dbReference>
<dbReference type="GO" id="GO:0005504">
    <property type="term" value="F:fatty acid binding"/>
    <property type="evidence" value="ECO:0007669"/>
    <property type="project" value="TreeGrafter"/>
</dbReference>
<gene>
    <name evidence="13" type="ORF">OBRU01_04154</name>
</gene>
<accession>A0A0L7LNZ7</accession>
<sequence length="388" mass="43147">MANFLALAATVAIRYAAIRRQSQLKPNEPEPQILDFVTQQHKLFIAIATSHAFSLTATWLWDLYSKVNVDLAAGNTNDLPELHAIACCLKAVTSSDAAGLVERCRMSCGGHGYMLSSNLPQMYGMVTAACTYEGENTVMMLQTARQHFILQDFMTRGHFIRAALNFQTFGCFEAAKRKQGKPLSFTMAYLSDRSGPQKWDSSVDGIIMSFQRVAAGKLSSAVTSMKKYIKSGLSTEDAWNKASVQLVAASEAHCRSFILSTYHSEIRRKAASLSAPLKAVLHQLVELYAIYWTLERLGDLLLFTSITESDVSALRHAYEDLLEKIRPNAVGLVDAFDYRDEILNSTLGAYDGRVYERLMGEALKSPLNAESVNQSFYKYLKPLMQGKL</sequence>
<dbReference type="AlphaFoldDB" id="A0A0L7LNZ7"/>
<comment type="similarity">
    <text evidence="4">Belongs to the acyl-CoA oxidase family.</text>
</comment>
<keyword evidence="14" id="KW-1185">Reference proteome</keyword>
<dbReference type="SUPFAM" id="SSF47203">
    <property type="entry name" value="Acyl-CoA dehydrogenase C-terminal domain-like"/>
    <property type="match status" value="2"/>
</dbReference>
<keyword evidence="9" id="KW-0443">Lipid metabolism</keyword>
<feature type="domain" description="Acyl-CoA oxidase C-terminal" evidence="11">
    <location>
        <begin position="204"/>
        <end position="385"/>
    </location>
</feature>
<name>A0A0L7LNZ7_OPEBR</name>
<protein>
    <submittedName>
        <fullName evidence="13">Putative Acyl-coenzyme A oxidase 1, peroxisomal</fullName>
    </submittedName>
</protein>
<dbReference type="GO" id="GO:0005777">
    <property type="term" value="C:peroxisome"/>
    <property type="evidence" value="ECO:0007669"/>
    <property type="project" value="UniProtKB-SubCell"/>
</dbReference>
<dbReference type="InterPro" id="IPR036250">
    <property type="entry name" value="AcylCo_DH-like_C"/>
</dbReference>
<dbReference type="Proteomes" id="UP000037510">
    <property type="component" value="Unassembled WGS sequence"/>
</dbReference>
<evidence type="ECO:0000256" key="3">
    <source>
        <dbReference type="ARBA" id="ARBA00004846"/>
    </source>
</evidence>
<keyword evidence="5" id="KW-0285">Flavoprotein</keyword>
<dbReference type="Pfam" id="PF22924">
    <property type="entry name" value="ACOX_C_alpha1"/>
    <property type="match status" value="1"/>
</dbReference>
<dbReference type="InterPro" id="IPR002655">
    <property type="entry name" value="Acyl-CoA_oxidase_C"/>
</dbReference>
<keyword evidence="10" id="KW-0576">Peroxisome</keyword>
<dbReference type="GO" id="GO:0003997">
    <property type="term" value="F:acyl-CoA oxidase activity"/>
    <property type="evidence" value="ECO:0007669"/>
    <property type="project" value="InterPro"/>
</dbReference>
<dbReference type="Gene3D" id="1.20.140.10">
    <property type="entry name" value="Butyryl-CoA Dehydrogenase, subunit A, domain 3"/>
    <property type="match status" value="2"/>
</dbReference>
<evidence type="ECO:0000256" key="7">
    <source>
        <dbReference type="ARBA" id="ARBA00022832"/>
    </source>
</evidence>
<comment type="cofactor">
    <cofactor evidence="1">
        <name>FAD</name>
        <dbReference type="ChEBI" id="CHEBI:57692"/>
    </cofactor>
</comment>
<organism evidence="13 14">
    <name type="scientific">Operophtera brumata</name>
    <name type="common">Winter moth</name>
    <name type="synonym">Phalaena brumata</name>
    <dbReference type="NCBI Taxonomy" id="104452"/>
    <lineage>
        <taxon>Eukaryota</taxon>
        <taxon>Metazoa</taxon>
        <taxon>Ecdysozoa</taxon>
        <taxon>Arthropoda</taxon>
        <taxon>Hexapoda</taxon>
        <taxon>Insecta</taxon>
        <taxon>Pterygota</taxon>
        <taxon>Neoptera</taxon>
        <taxon>Endopterygota</taxon>
        <taxon>Lepidoptera</taxon>
        <taxon>Glossata</taxon>
        <taxon>Ditrysia</taxon>
        <taxon>Geometroidea</taxon>
        <taxon>Geometridae</taxon>
        <taxon>Larentiinae</taxon>
        <taxon>Operophtera</taxon>
    </lineage>
</organism>
<evidence type="ECO:0000259" key="12">
    <source>
        <dbReference type="Pfam" id="PF22924"/>
    </source>
</evidence>